<gene>
    <name evidence="2" type="ORF">MMSR116_04140</name>
</gene>
<evidence type="ECO:0000313" key="2">
    <source>
        <dbReference type="EMBL" id="QGY01181.1"/>
    </source>
</evidence>
<evidence type="ECO:0000313" key="3">
    <source>
        <dbReference type="Proteomes" id="UP000012488"/>
    </source>
</evidence>
<organism evidence="2 3">
    <name type="scientific">Methylobacterium mesophilicum SR1.6/6</name>
    <dbReference type="NCBI Taxonomy" id="908290"/>
    <lineage>
        <taxon>Bacteria</taxon>
        <taxon>Pseudomonadati</taxon>
        <taxon>Pseudomonadota</taxon>
        <taxon>Alphaproteobacteria</taxon>
        <taxon>Hyphomicrobiales</taxon>
        <taxon>Methylobacteriaceae</taxon>
        <taxon>Methylobacterium</taxon>
    </lineage>
</organism>
<dbReference type="OrthoDB" id="8005796at2"/>
<reference evidence="2 3" key="2">
    <citation type="journal article" date="2013" name="Genome Announc.">
        <title>Draft Genome Sequence of Methylobacterium mesophilicum Strain SR1.6/6, Isolated from Citrus sinensis.</title>
        <authorList>
            <person name="Marinho Almeida D."/>
            <person name="Dini-Andreote F."/>
            <person name="Camargo Neves A.A."/>
            <person name="Juca Ramos R.T."/>
            <person name="Andreote F.D."/>
            <person name="Carneiro A.R."/>
            <person name="Oliveira de Souza Lima A."/>
            <person name="Caracciolo Gomes de Sa P.H."/>
            <person name="Ribeiro Barbosa M.S."/>
            <person name="Araujo W.L."/>
            <person name="Silva A."/>
        </authorList>
    </citation>
    <scope>NUCLEOTIDE SEQUENCE [LARGE SCALE GENOMIC DNA]</scope>
    <source>
        <strain evidence="2 3">SR1.6/6</strain>
    </source>
</reference>
<proteinExistence type="predicted"/>
<reference evidence="2 3" key="1">
    <citation type="journal article" date="2012" name="Genet. Mol. Biol.">
        <title>Analysis of 16S rRNA and mxaF genes revealing insights into Methylobacterium niche-specific plant association.</title>
        <authorList>
            <person name="Dourado M.N."/>
            <person name="Andreote F.D."/>
            <person name="Dini-Andreote F."/>
            <person name="Conti R."/>
            <person name="Araujo J.M."/>
            <person name="Araujo W.L."/>
        </authorList>
    </citation>
    <scope>NUCLEOTIDE SEQUENCE [LARGE SCALE GENOMIC DNA]</scope>
    <source>
        <strain evidence="2 3">SR1.6/6</strain>
    </source>
</reference>
<dbReference type="AlphaFoldDB" id="A0A6B9FCT8"/>
<feature type="region of interest" description="Disordered" evidence="1">
    <location>
        <begin position="31"/>
        <end position="60"/>
    </location>
</feature>
<accession>A0A6B9FCT8</accession>
<sequence length="79" mass="8397">MLDRLATLIPSGARAALRTLAARRFPRAATETGPTILPGLDTKIAPMPPLQAPAATNDNPLQAVHEAVERDLRAGGYLR</sequence>
<name>A0A6B9FCT8_9HYPH</name>
<dbReference type="KEGG" id="mmes:MMSR116_04140"/>
<dbReference type="RefSeq" id="WP_010687155.1">
    <property type="nucleotide sequence ID" value="NZ_CP043538.1"/>
</dbReference>
<dbReference type="EMBL" id="CP043538">
    <property type="protein sequence ID" value="QGY01181.1"/>
    <property type="molecule type" value="Genomic_DNA"/>
</dbReference>
<protein>
    <submittedName>
        <fullName evidence="2">Uncharacterized protein</fullName>
    </submittedName>
</protein>
<dbReference type="Proteomes" id="UP000012488">
    <property type="component" value="Chromosome"/>
</dbReference>
<evidence type="ECO:0000256" key="1">
    <source>
        <dbReference type="SAM" id="MobiDB-lite"/>
    </source>
</evidence>